<name>A0A1X2GHX8_9FUNG</name>
<dbReference type="EMBL" id="MCGT01000014">
    <property type="protein sequence ID" value="ORX54053.1"/>
    <property type="molecule type" value="Genomic_DNA"/>
</dbReference>
<keyword evidence="2" id="KW-1185">Reference proteome</keyword>
<protein>
    <submittedName>
        <fullName evidence="1">Uncharacterized protein</fullName>
    </submittedName>
</protein>
<evidence type="ECO:0000313" key="2">
    <source>
        <dbReference type="Proteomes" id="UP000242146"/>
    </source>
</evidence>
<dbReference type="AlphaFoldDB" id="A0A1X2GHX8"/>
<dbReference type="Proteomes" id="UP000242146">
    <property type="component" value="Unassembled WGS sequence"/>
</dbReference>
<proteinExistence type="predicted"/>
<gene>
    <name evidence="1" type="ORF">DM01DRAFT_1335909</name>
</gene>
<accession>A0A1X2GHX8</accession>
<sequence>MEVFQCLCHLKDAVAKEDFAVMLQLLCSPRYAAPLSQVAQQLKPILRQPACAPLEPEIDSLLQRAEADPDYDAKLSRVADTFNLLYRVYHQLPRAEFAGFVDCFMFDNASASHETIMQRLDHFKRQLTPAQQATLESIMNEQAQSGDEQGLEMLGMDDDLDEDDFSDGMETADEPPRLRLAVNPAAIVDPYRPKPTPSAAVFSPDMQAWITEAHRVMNNDDTLCQPFTQILESDQLNGLPFTDSLIHIFQWVQTTNPSLWDALSPILEQMHGLQDTNTEQFSSYEEFVQRTFLDTDGQTYLDGEIAQAQMHNMLNNMSM</sequence>
<reference evidence="1 2" key="1">
    <citation type="submission" date="2016-07" db="EMBL/GenBank/DDBJ databases">
        <title>Pervasive Adenine N6-methylation of Active Genes in Fungi.</title>
        <authorList>
            <consortium name="DOE Joint Genome Institute"/>
            <person name="Mondo S.J."/>
            <person name="Dannebaum R.O."/>
            <person name="Kuo R.C."/>
            <person name="Labutti K."/>
            <person name="Haridas S."/>
            <person name="Kuo A."/>
            <person name="Salamov A."/>
            <person name="Ahrendt S.R."/>
            <person name="Lipzen A."/>
            <person name="Sullivan W."/>
            <person name="Andreopoulos W.B."/>
            <person name="Clum A."/>
            <person name="Lindquist E."/>
            <person name="Daum C."/>
            <person name="Ramamoorthy G.K."/>
            <person name="Gryganskyi A."/>
            <person name="Culley D."/>
            <person name="Magnuson J.K."/>
            <person name="James T.Y."/>
            <person name="O'Malley M.A."/>
            <person name="Stajich J.E."/>
            <person name="Spatafora J.W."/>
            <person name="Visel A."/>
            <person name="Grigoriev I.V."/>
        </authorList>
    </citation>
    <scope>NUCLEOTIDE SEQUENCE [LARGE SCALE GENOMIC DNA]</scope>
    <source>
        <strain evidence="1 2">NRRL 3301</strain>
    </source>
</reference>
<evidence type="ECO:0000313" key="1">
    <source>
        <dbReference type="EMBL" id="ORX54053.1"/>
    </source>
</evidence>
<dbReference type="OrthoDB" id="2156793at2759"/>
<comment type="caution">
    <text evidence="1">The sequence shown here is derived from an EMBL/GenBank/DDBJ whole genome shotgun (WGS) entry which is preliminary data.</text>
</comment>
<organism evidence="1 2">
    <name type="scientific">Hesseltinella vesiculosa</name>
    <dbReference type="NCBI Taxonomy" id="101127"/>
    <lineage>
        <taxon>Eukaryota</taxon>
        <taxon>Fungi</taxon>
        <taxon>Fungi incertae sedis</taxon>
        <taxon>Mucoromycota</taxon>
        <taxon>Mucoromycotina</taxon>
        <taxon>Mucoromycetes</taxon>
        <taxon>Mucorales</taxon>
        <taxon>Cunninghamellaceae</taxon>
        <taxon>Hesseltinella</taxon>
    </lineage>
</organism>